<dbReference type="Proteomes" id="UP001321526">
    <property type="component" value="Chromosome"/>
</dbReference>
<accession>A0ABY8FF45</accession>
<dbReference type="EMBL" id="CP035631">
    <property type="protein sequence ID" value="WFF41416.1"/>
    <property type="molecule type" value="Genomic_DNA"/>
</dbReference>
<keyword evidence="4" id="KW-1185">Reference proteome</keyword>
<name>A0ABY8FF45_9GAMM</name>
<evidence type="ECO:0000256" key="1">
    <source>
        <dbReference type="SAM" id="Phobius"/>
    </source>
</evidence>
<evidence type="ECO:0000313" key="3">
    <source>
        <dbReference type="EMBL" id="WFF41416.1"/>
    </source>
</evidence>
<dbReference type="RefSeq" id="WP_282236065.1">
    <property type="nucleotide sequence ID" value="NZ_CP035631.1"/>
</dbReference>
<proteinExistence type="predicted"/>
<dbReference type="Pfam" id="PF20455">
    <property type="entry name" value="DUF6708"/>
    <property type="match status" value="1"/>
</dbReference>
<feature type="domain" description="DUF6708" evidence="2">
    <location>
        <begin position="120"/>
        <end position="298"/>
    </location>
</feature>
<sequence>MMLGWTRPFHVGRRISQEEMRSHFLLQKASSYLPDPYGALIRFNSEFCEMIDCSERQRGMAKTLVCLLGIFALSACGISIFFMLLSDYLSQAIDAMFFLFFTFVFAVVVMGGGWLLWRMHLRYDFFSWTYFPVRFNRVLGKVFVFRSKRLGGILVLDWGDVYWHIGTDESGEVCTLRGHVLDGSTIVDTFSVGNFFHRDEVYRILSLWCFLEKYMEHGPQDAAPASGDEFIYYSTRVSFRNCLVRVVSNLPPLLVSLRHKLFFFYYPLVFSLVLTQWLALKSCREPKWPEFVESSCVSHAEGTFVWTEPERIGQFLSDDLFYKRLLEKESFNKSVFESGSGFVGF</sequence>
<organism evidence="3 4">
    <name type="scientific">Salinicola endophyticus</name>
    <dbReference type="NCBI Taxonomy" id="1949083"/>
    <lineage>
        <taxon>Bacteria</taxon>
        <taxon>Pseudomonadati</taxon>
        <taxon>Pseudomonadota</taxon>
        <taxon>Gammaproteobacteria</taxon>
        <taxon>Oceanospirillales</taxon>
        <taxon>Halomonadaceae</taxon>
        <taxon>Salinicola</taxon>
    </lineage>
</organism>
<evidence type="ECO:0000259" key="2">
    <source>
        <dbReference type="Pfam" id="PF20455"/>
    </source>
</evidence>
<reference evidence="3 4" key="1">
    <citation type="submission" date="2019-01" db="EMBL/GenBank/DDBJ databases">
        <title>Genome sequence of Salinicola endophyticus REST5.</title>
        <authorList>
            <person name="Nascimento F.X."/>
        </authorList>
    </citation>
    <scope>NUCLEOTIDE SEQUENCE [LARGE SCALE GENOMIC DNA]</scope>
    <source>
        <strain evidence="3 4">REST5</strain>
    </source>
</reference>
<evidence type="ECO:0000313" key="4">
    <source>
        <dbReference type="Proteomes" id="UP001321526"/>
    </source>
</evidence>
<protein>
    <recommendedName>
        <fullName evidence="2">DUF6708 domain-containing protein</fullName>
    </recommendedName>
</protein>
<keyword evidence="1" id="KW-0472">Membrane</keyword>
<gene>
    <name evidence="3" type="ORF">EVC62_07790</name>
</gene>
<keyword evidence="1" id="KW-0812">Transmembrane</keyword>
<feature type="transmembrane region" description="Helical" evidence="1">
    <location>
        <begin position="97"/>
        <end position="117"/>
    </location>
</feature>
<feature type="transmembrane region" description="Helical" evidence="1">
    <location>
        <begin position="64"/>
        <end position="85"/>
    </location>
</feature>
<dbReference type="InterPro" id="IPR046554">
    <property type="entry name" value="DUF6708"/>
</dbReference>
<feature type="transmembrane region" description="Helical" evidence="1">
    <location>
        <begin position="261"/>
        <end position="280"/>
    </location>
</feature>
<keyword evidence="1" id="KW-1133">Transmembrane helix</keyword>